<keyword evidence="10" id="KW-0812">Transmembrane</keyword>
<organism evidence="13 14">
    <name type="scientific">Acidiferrimicrobium australe</name>
    <dbReference type="NCBI Taxonomy" id="2664430"/>
    <lineage>
        <taxon>Bacteria</taxon>
        <taxon>Bacillati</taxon>
        <taxon>Actinomycetota</taxon>
        <taxon>Acidimicrobiia</taxon>
        <taxon>Acidimicrobiales</taxon>
        <taxon>Acidimicrobiaceae</taxon>
        <taxon>Acidiferrimicrobium</taxon>
    </lineage>
</organism>
<dbReference type="EMBL" id="WJHE01000017">
    <property type="protein sequence ID" value="MST31199.1"/>
    <property type="molecule type" value="Genomic_DNA"/>
</dbReference>
<dbReference type="SUPFAM" id="SSF51905">
    <property type="entry name" value="FAD/NAD(P)-binding domain"/>
    <property type="match status" value="1"/>
</dbReference>
<comment type="caution">
    <text evidence="13">The sequence shown here is derived from an EMBL/GenBank/DDBJ whole genome shotgun (WGS) entry which is preliminary data.</text>
</comment>
<dbReference type="Pfam" id="PF00724">
    <property type="entry name" value="Oxidored_FMN"/>
    <property type="match status" value="1"/>
</dbReference>
<evidence type="ECO:0000259" key="12">
    <source>
        <dbReference type="Pfam" id="PF22620"/>
    </source>
</evidence>
<evidence type="ECO:0000313" key="14">
    <source>
        <dbReference type="Proteomes" id="UP000437736"/>
    </source>
</evidence>
<dbReference type="PRINTS" id="PR00368">
    <property type="entry name" value="FADPNR"/>
</dbReference>
<keyword evidence="10" id="KW-0472">Membrane</keyword>
<dbReference type="Gene3D" id="3.20.20.70">
    <property type="entry name" value="Aldolase class I"/>
    <property type="match status" value="1"/>
</dbReference>
<evidence type="ECO:0000259" key="11">
    <source>
        <dbReference type="Pfam" id="PF00724"/>
    </source>
</evidence>
<reference evidence="13 14" key="1">
    <citation type="submission" date="2019-11" db="EMBL/GenBank/DDBJ databases">
        <title>Acidiferrimicrobium australis gen. nov., sp. nov., an acidophilic and obligately heterotrophic, member of the Actinobacteria that catalyses dissimilatory oxido- reduction of iron isolated from metal-rich acidic water in Chile.</title>
        <authorList>
            <person name="Gonzalez D."/>
            <person name="Huber K."/>
            <person name="Hedrich S."/>
            <person name="Rojas-Villalobos C."/>
            <person name="Quatrini R."/>
            <person name="Dinamarca M.A."/>
            <person name="Schwarz A."/>
            <person name="Canales C."/>
            <person name="Nancucheo I."/>
        </authorList>
    </citation>
    <scope>NUCLEOTIDE SEQUENCE [LARGE SCALE GENOMIC DNA]</scope>
    <source>
        <strain evidence="13 14">USS-CCA1</strain>
    </source>
</reference>
<evidence type="ECO:0000256" key="10">
    <source>
        <dbReference type="SAM" id="Phobius"/>
    </source>
</evidence>
<evidence type="ECO:0000256" key="5">
    <source>
        <dbReference type="ARBA" id="ARBA00022643"/>
    </source>
</evidence>
<dbReference type="SUPFAM" id="SSF51395">
    <property type="entry name" value="FMN-linked oxidoreductases"/>
    <property type="match status" value="1"/>
</dbReference>
<keyword evidence="9" id="KW-0411">Iron-sulfur</keyword>
<sequence length="714" mass="78404">MTRDPRFDVLFEPVRLGPKVLKNRFWQVPHCNGAGSDRPGLQAAFRGMKAEGGWGAVFTEVCTIAPGSDVMPWVASKLWDEGDVRNLAEMTEAIHAHGALAGVELCHSGGLSANAESRAPASVVSQIASDINHLANGRALSRREIRDLRQLHVDGFKRARAAGFDLLTLYAGLGTFPIFFLYPFYNKRSDEYGGSFANRTRFTRELLEELRSQIDDCAIGMRFVVDTLEDPYGYGELGVRAGEEGQQFIAAFDDLVDYWDLNIGTLNWGEDAGSSRFFDTNHEAPYTRLAKAVATKPCVNVGRFTDPEVMVAAITSGQCDIIGAARPSIADPFLPKKIEEGRFEDIRECIGCNVCVSRWEMGGPPIWCTQNPTSGEEYRRGWHPERFEVARNKDRPVLIVGAGPAGLEAAVTLGKRGFDAVHLVDAGPAPGGHLNWMTRMPGLSAWRRVVGYREQQLAKLPNVTFVTNTRLDPEDVLGYGAQIVIVATGSHWAGDGIHPALHDHITGADATRPDVATPEQIMLEDKQLGASVLVVDGDGYHMGSTLAETLAAQGRKVTYATHFDNLGPYLRYTLEEQRMYQRLVELGVEILSQQLVVAYESGKASLVHVWSGQERLLQVDGLALATGRYSDCTLYDELLERDEDRNAAGIDQLHLIGDAHTPGLVAQAVFSGHRLAREIDTPNPDVPVPFIRERRLVGATEDDYRLGAPTLTTP</sequence>
<evidence type="ECO:0000256" key="9">
    <source>
        <dbReference type="ARBA" id="ARBA00023014"/>
    </source>
</evidence>
<keyword evidence="7" id="KW-0560">Oxidoreductase</keyword>
<evidence type="ECO:0000256" key="1">
    <source>
        <dbReference type="ARBA" id="ARBA00001917"/>
    </source>
</evidence>
<keyword evidence="6" id="KW-0479">Metal-binding</keyword>
<dbReference type="Pfam" id="PF13450">
    <property type="entry name" value="NAD_binding_8"/>
    <property type="match status" value="1"/>
</dbReference>
<proteinExistence type="inferred from homology"/>
<dbReference type="PANTHER" id="PTHR42917:SF2">
    <property type="entry name" value="2,4-DIENOYL-COA REDUCTASE [(2E)-ENOYL-COA-PRODUCING]"/>
    <property type="match status" value="1"/>
</dbReference>
<keyword evidence="14" id="KW-1185">Reference proteome</keyword>
<feature type="transmembrane region" description="Helical" evidence="10">
    <location>
        <begin position="166"/>
        <end position="185"/>
    </location>
</feature>
<dbReference type="InterPro" id="IPR036188">
    <property type="entry name" value="FAD/NAD-bd_sf"/>
</dbReference>
<comment type="cofactor">
    <cofactor evidence="1">
        <name>FMN</name>
        <dbReference type="ChEBI" id="CHEBI:58210"/>
    </cofactor>
</comment>
<evidence type="ECO:0000313" key="13">
    <source>
        <dbReference type="EMBL" id="MST31199.1"/>
    </source>
</evidence>
<dbReference type="Gene3D" id="3.50.50.60">
    <property type="entry name" value="FAD/NAD(P)-binding domain"/>
    <property type="match status" value="1"/>
</dbReference>
<gene>
    <name evidence="13" type="ORF">GHK86_00440</name>
</gene>
<accession>A0ABW9QN73</accession>
<keyword evidence="4" id="KW-0285">Flavoprotein</keyword>
<dbReference type="Pfam" id="PF22620">
    <property type="entry name" value="OYE-like_second_a-b"/>
    <property type="match status" value="1"/>
</dbReference>
<dbReference type="Gene3D" id="3.40.50.720">
    <property type="entry name" value="NAD(P)-binding Rossmann-like Domain"/>
    <property type="match status" value="1"/>
</dbReference>
<dbReference type="InterPro" id="IPR001155">
    <property type="entry name" value="OxRdtase_FMN_N"/>
</dbReference>
<evidence type="ECO:0000256" key="3">
    <source>
        <dbReference type="ARBA" id="ARBA00011048"/>
    </source>
</evidence>
<keyword evidence="10" id="KW-1133">Transmembrane helix</keyword>
<feature type="domain" description="TMADH/DMDH/HD second alpha/beta" evidence="12">
    <location>
        <begin position="517"/>
        <end position="613"/>
    </location>
</feature>
<evidence type="ECO:0000256" key="2">
    <source>
        <dbReference type="ARBA" id="ARBA00001966"/>
    </source>
</evidence>
<dbReference type="PANTHER" id="PTHR42917">
    <property type="entry name" value="2,4-DIENOYL-COA REDUCTASE"/>
    <property type="match status" value="1"/>
</dbReference>
<keyword evidence="5" id="KW-0288">FMN</keyword>
<evidence type="ECO:0000256" key="8">
    <source>
        <dbReference type="ARBA" id="ARBA00023004"/>
    </source>
</evidence>
<keyword evidence="8" id="KW-0408">Iron</keyword>
<comment type="cofactor">
    <cofactor evidence="2">
        <name>[4Fe-4S] cluster</name>
        <dbReference type="ChEBI" id="CHEBI:49883"/>
    </cofactor>
</comment>
<evidence type="ECO:0000256" key="4">
    <source>
        <dbReference type="ARBA" id="ARBA00022630"/>
    </source>
</evidence>
<dbReference type="InterPro" id="IPR051793">
    <property type="entry name" value="NADH:flavin_oxidoreductase"/>
</dbReference>
<evidence type="ECO:0000256" key="7">
    <source>
        <dbReference type="ARBA" id="ARBA00023002"/>
    </source>
</evidence>
<dbReference type="Proteomes" id="UP000437736">
    <property type="component" value="Unassembled WGS sequence"/>
</dbReference>
<comment type="similarity">
    <text evidence="3">In the N-terminal section; belongs to the NADH:flavin oxidoreductase/NADH oxidase family.</text>
</comment>
<evidence type="ECO:0000256" key="6">
    <source>
        <dbReference type="ARBA" id="ARBA00022723"/>
    </source>
</evidence>
<dbReference type="InterPro" id="IPR054428">
    <property type="entry name" value="TMADH/DMDH/HD_second_a-b"/>
</dbReference>
<dbReference type="InterPro" id="IPR013785">
    <property type="entry name" value="Aldolase_TIM"/>
</dbReference>
<protein>
    <submittedName>
        <fullName evidence="13">NAD(P)-binding protein</fullName>
    </submittedName>
</protein>
<feature type="domain" description="NADH:flavin oxidoreductase/NADH oxidase N-terminal" evidence="11">
    <location>
        <begin position="10"/>
        <end position="342"/>
    </location>
</feature>
<name>A0ABW9QN73_9ACTN</name>